<dbReference type="InterPro" id="IPR005025">
    <property type="entry name" value="FMN_Rdtase-like_dom"/>
</dbReference>
<comment type="caution">
    <text evidence="2">The sequence shown here is derived from an EMBL/GenBank/DDBJ whole genome shotgun (WGS) entry which is preliminary data.</text>
</comment>
<dbReference type="GO" id="GO:0016491">
    <property type="term" value="F:oxidoreductase activity"/>
    <property type="evidence" value="ECO:0007669"/>
    <property type="project" value="InterPro"/>
</dbReference>
<dbReference type="SUPFAM" id="SSF52218">
    <property type="entry name" value="Flavoproteins"/>
    <property type="match status" value="1"/>
</dbReference>
<dbReference type="AlphaFoldDB" id="A0A4Y3KUJ4"/>
<dbReference type="GO" id="GO:0010181">
    <property type="term" value="F:FMN binding"/>
    <property type="evidence" value="ECO:0007669"/>
    <property type="project" value="TreeGrafter"/>
</dbReference>
<organism evidence="2 3">
    <name type="scientific">Cellulomonas cellasea</name>
    <dbReference type="NCBI Taxonomy" id="43670"/>
    <lineage>
        <taxon>Bacteria</taxon>
        <taxon>Bacillati</taxon>
        <taxon>Actinomycetota</taxon>
        <taxon>Actinomycetes</taxon>
        <taxon>Micrococcales</taxon>
        <taxon>Cellulomonadaceae</taxon>
        <taxon>Cellulomonas</taxon>
    </lineage>
</organism>
<sequence>MTNLSAPDLTDRSVDGTTTRLAVVVGSTRPGRRGRAVADWVAGVAAGHDAVVTGRVAVEVLDLADHPLPLLDEPVPAMFGSYAHEHTRRWSAAVDRFDAYVFVTPEYNHSLPAALKNAIDHLYAEWDGKVAGVVGYGVQGGTRAADHLRAVLTEVRTAVVPTQVGLSLFADVDYAGTDPADPTATGRLAPRDHQAEALGALLDEVVRWAVALRPSTAASRSA</sequence>
<dbReference type="GO" id="GO:0005829">
    <property type="term" value="C:cytosol"/>
    <property type="evidence" value="ECO:0007669"/>
    <property type="project" value="TreeGrafter"/>
</dbReference>
<keyword evidence="3" id="KW-1185">Reference proteome</keyword>
<proteinExistence type="predicted"/>
<evidence type="ECO:0000313" key="3">
    <source>
        <dbReference type="Proteomes" id="UP000317046"/>
    </source>
</evidence>
<reference evidence="2" key="1">
    <citation type="submission" date="2019-06" db="EMBL/GenBank/DDBJ databases">
        <title>Whole genome shotgun sequence of Cellulomonas cellasea NBRC 3753.</title>
        <authorList>
            <person name="Hosoyama A."/>
            <person name="Uohara A."/>
            <person name="Ohji S."/>
            <person name="Ichikawa N."/>
        </authorList>
    </citation>
    <scope>NUCLEOTIDE SEQUENCE [LARGE SCALE GENOMIC DNA]</scope>
    <source>
        <strain evidence="2">NBRC 3753</strain>
    </source>
</reference>
<gene>
    <name evidence="2" type="ORF">CCE01nite_04870</name>
</gene>
<dbReference type="Gene3D" id="3.40.50.360">
    <property type="match status" value="1"/>
</dbReference>
<evidence type="ECO:0000313" key="2">
    <source>
        <dbReference type="EMBL" id="GEA86538.1"/>
    </source>
</evidence>
<dbReference type="PANTHER" id="PTHR30543">
    <property type="entry name" value="CHROMATE REDUCTASE"/>
    <property type="match status" value="1"/>
</dbReference>
<dbReference type="InterPro" id="IPR029039">
    <property type="entry name" value="Flavoprotein-like_sf"/>
</dbReference>
<feature type="domain" description="NADPH-dependent FMN reductase-like" evidence="1">
    <location>
        <begin position="20"/>
        <end position="168"/>
    </location>
</feature>
<protein>
    <submittedName>
        <fullName evidence="2">FMN reductase</fullName>
    </submittedName>
</protein>
<dbReference type="Pfam" id="PF03358">
    <property type="entry name" value="FMN_red"/>
    <property type="match status" value="1"/>
</dbReference>
<evidence type="ECO:0000259" key="1">
    <source>
        <dbReference type="Pfam" id="PF03358"/>
    </source>
</evidence>
<dbReference type="PANTHER" id="PTHR30543:SF21">
    <property type="entry name" value="NAD(P)H-DEPENDENT FMN REDUCTASE LOT6"/>
    <property type="match status" value="1"/>
</dbReference>
<name>A0A4Y3KUJ4_9CELL</name>
<accession>A0A4Y3KUJ4</accession>
<dbReference type="Proteomes" id="UP000317046">
    <property type="component" value="Unassembled WGS sequence"/>
</dbReference>
<dbReference type="InterPro" id="IPR050712">
    <property type="entry name" value="NAD(P)H-dep_reductase"/>
</dbReference>
<dbReference type="RefSeq" id="WP_052103567.1">
    <property type="nucleotide sequence ID" value="NZ_BJLR01000006.1"/>
</dbReference>
<dbReference type="EMBL" id="BJLR01000006">
    <property type="protein sequence ID" value="GEA86538.1"/>
    <property type="molecule type" value="Genomic_DNA"/>
</dbReference>